<dbReference type="EMBL" id="BSEH01001459">
    <property type="protein sequence ID" value="GLJ59775.1"/>
    <property type="molecule type" value="Genomic_DNA"/>
</dbReference>
<evidence type="ECO:0000313" key="3">
    <source>
        <dbReference type="Proteomes" id="UP001234787"/>
    </source>
</evidence>
<proteinExistence type="predicted"/>
<gene>
    <name evidence="1" type="ORF">SUGI_1499780</name>
    <name evidence="2" type="ORF">SUGI_1522700</name>
</gene>
<evidence type="ECO:0000313" key="2">
    <source>
        <dbReference type="EMBL" id="GLJ59775.1"/>
    </source>
</evidence>
<evidence type="ECO:0000313" key="1">
    <source>
        <dbReference type="EMBL" id="GLJ59254.1"/>
    </source>
</evidence>
<dbReference type="Proteomes" id="UP001234787">
    <property type="component" value="Unassembled WGS sequence"/>
</dbReference>
<keyword evidence="3" id="KW-1185">Reference proteome</keyword>
<reference evidence="1" key="1">
    <citation type="submission" date="2022-12" db="EMBL/GenBank/DDBJ databases">
        <title>Chromosome-Level Genome Assembly of Japanese Cedar (Cryptomeriajaponica D. Don).</title>
        <authorList>
            <person name="Fujino T."/>
            <person name="Yamaguchi K."/>
            <person name="Yokoyama T."/>
            <person name="Hamanaka T."/>
            <person name="Harazono Y."/>
            <person name="Kamada H."/>
            <person name="Kobayashi W."/>
            <person name="Ujino-Ihara T."/>
            <person name="Uchiyama K."/>
            <person name="Matsumoto A."/>
            <person name="Izuno A."/>
            <person name="Tsumura Y."/>
            <person name="Toyoda A."/>
            <person name="Shigenobu S."/>
            <person name="Moriguchi Y."/>
            <person name="Ueno S."/>
            <person name="Kasahara M."/>
        </authorList>
    </citation>
    <scope>NUCLEOTIDE SEQUENCE</scope>
</reference>
<name>A0AAD3NST4_CRYJA</name>
<sequence length="80" mass="9203">MGVEPYYSMGRFETHDVGLRLGVDPVLRQLQYDPGTTKSSYGRSGEYFLSSGSGEMKWFHVPPLIRYSSTMKRRRPGIRK</sequence>
<dbReference type="EMBL" id="BSEH01000780">
    <property type="protein sequence ID" value="GLJ59254.1"/>
    <property type="molecule type" value="Genomic_DNA"/>
</dbReference>
<organism evidence="1 3">
    <name type="scientific">Cryptomeria japonica</name>
    <name type="common">Japanese cedar</name>
    <name type="synonym">Cupressus japonica</name>
    <dbReference type="NCBI Taxonomy" id="3369"/>
    <lineage>
        <taxon>Eukaryota</taxon>
        <taxon>Viridiplantae</taxon>
        <taxon>Streptophyta</taxon>
        <taxon>Embryophyta</taxon>
        <taxon>Tracheophyta</taxon>
        <taxon>Spermatophyta</taxon>
        <taxon>Pinopsida</taxon>
        <taxon>Pinidae</taxon>
        <taxon>Conifers II</taxon>
        <taxon>Cupressales</taxon>
        <taxon>Cupressaceae</taxon>
        <taxon>Cryptomeria</taxon>
    </lineage>
</organism>
<dbReference type="AlphaFoldDB" id="A0AAD3NST4"/>
<accession>A0AAD3NST4</accession>
<comment type="caution">
    <text evidence="1">The sequence shown here is derived from an EMBL/GenBank/DDBJ whole genome shotgun (WGS) entry which is preliminary data.</text>
</comment>
<protein>
    <submittedName>
        <fullName evidence="1">Uncharacterized protein</fullName>
    </submittedName>
</protein>